<feature type="region of interest" description="Disordered" evidence="1">
    <location>
        <begin position="1"/>
        <end position="49"/>
    </location>
</feature>
<evidence type="ECO:0000256" key="1">
    <source>
        <dbReference type="SAM" id="MobiDB-lite"/>
    </source>
</evidence>
<evidence type="ECO:0000313" key="2">
    <source>
        <dbReference type="EMBL" id="KTB37271.1"/>
    </source>
</evidence>
<feature type="compositionally biased region" description="Low complexity" evidence="1">
    <location>
        <begin position="1"/>
        <end position="16"/>
    </location>
</feature>
<dbReference type="Proteomes" id="UP000054988">
    <property type="component" value="Unassembled WGS sequence"/>
</dbReference>
<dbReference type="AlphaFoldDB" id="A0A0W0FLT7"/>
<comment type="caution">
    <text evidence="2">The sequence shown here is derived from an EMBL/GenBank/DDBJ whole genome shotgun (WGS) entry which is preliminary data.</text>
</comment>
<gene>
    <name evidence="2" type="ORF">WG66_10150</name>
</gene>
<protein>
    <submittedName>
        <fullName evidence="2">Uncharacterized protein</fullName>
    </submittedName>
</protein>
<accession>A0A0W0FLT7</accession>
<name>A0A0W0FLT7_MONRR</name>
<sequence>MASNQTPTNSSTSSTPVIEVTEEAEERDKNISPPLEENEGLLKGKSQLLTPEDKPMARLMEHVSALCASWSTIFPETV</sequence>
<proteinExistence type="predicted"/>
<organism evidence="2 3">
    <name type="scientific">Moniliophthora roreri</name>
    <name type="common">Frosty pod rot fungus</name>
    <name type="synonym">Monilia roreri</name>
    <dbReference type="NCBI Taxonomy" id="221103"/>
    <lineage>
        <taxon>Eukaryota</taxon>
        <taxon>Fungi</taxon>
        <taxon>Dikarya</taxon>
        <taxon>Basidiomycota</taxon>
        <taxon>Agaricomycotina</taxon>
        <taxon>Agaricomycetes</taxon>
        <taxon>Agaricomycetidae</taxon>
        <taxon>Agaricales</taxon>
        <taxon>Marasmiineae</taxon>
        <taxon>Marasmiaceae</taxon>
        <taxon>Moniliophthora</taxon>
    </lineage>
</organism>
<reference evidence="2 3" key="1">
    <citation type="submission" date="2015-12" db="EMBL/GenBank/DDBJ databases">
        <title>Draft genome sequence of Moniliophthora roreri, the causal agent of frosty pod rot of cacao.</title>
        <authorList>
            <person name="Aime M.C."/>
            <person name="Diaz-Valderrama J.R."/>
            <person name="Kijpornyongpan T."/>
            <person name="Phillips-Mora W."/>
        </authorList>
    </citation>
    <scope>NUCLEOTIDE SEQUENCE [LARGE SCALE GENOMIC DNA]</scope>
    <source>
        <strain evidence="2 3">MCA 2952</strain>
    </source>
</reference>
<dbReference type="EMBL" id="LATX01001863">
    <property type="protein sequence ID" value="KTB37271.1"/>
    <property type="molecule type" value="Genomic_DNA"/>
</dbReference>
<evidence type="ECO:0000313" key="3">
    <source>
        <dbReference type="Proteomes" id="UP000054988"/>
    </source>
</evidence>